<protein>
    <submittedName>
        <fullName evidence="1">Uncharacterized protein</fullName>
    </submittedName>
</protein>
<dbReference type="Proteomes" id="UP000008710">
    <property type="component" value="Chromosome"/>
</dbReference>
<gene>
    <name evidence="1" type="ordered locus">RHA1_ro06561</name>
</gene>
<dbReference type="eggNOG" id="ENOG5031G7Q">
    <property type="taxonomic scope" value="Bacteria"/>
</dbReference>
<organism evidence="1 2">
    <name type="scientific">Rhodococcus jostii (strain RHA1)</name>
    <dbReference type="NCBI Taxonomy" id="101510"/>
    <lineage>
        <taxon>Bacteria</taxon>
        <taxon>Bacillati</taxon>
        <taxon>Actinomycetota</taxon>
        <taxon>Actinomycetes</taxon>
        <taxon>Mycobacteriales</taxon>
        <taxon>Nocardiaceae</taxon>
        <taxon>Rhodococcus</taxon>
    </lineage>
</organism>
<dbReference type="HOGENOM" id="CLU_2194900_0_0_11"/>
<dbReference type="PATRIC" id="fig|101510.16.peg.6616"/>
<reference evidence="2" key="1">
    <citation type="journal article" date="2006" name="Proc. Natl. Acad. Sci. U.S.A.">
        <title>The complete genome of Rhodococcus sp. RHA1 provides insights into a catabolic powerhouse.</title>
        <authorList>
            <person name="McLeod M.P."/>
            <person name="Warren R.L."/>
            <person name="Hsiao W.W.L."/>
            <person name="Araki N."/>
            <person name="Myhre M."/>
            <person name="Fernandes C."/>
            <person name="Miyazawa D."/>
            <person name="Wong W."/>
            <person name="Lillquist A.L."/>
            <person name="Wang D."/>
            <person name="Dosanjh M."/>
            <person name="Hara H."/>
            <person name="Petrescu A."/>
            <person name="Morin R.D."/>
            <person name="Yang G."/>
            <person name="Stott J.M."/>
            <person name="Schein J.E."/>
            <person name="Shin H."/>
            <person name="Smailus D."/>
            <person name="Siddiqui A.S."/>
            <person name="Marra M.A."/>
            <person name="Jones S.J.M."/>
            <person name="Holt R."/>
            <person name="Brinkman F.S.L."/>
            <person name="Miyauchi K."/>
            <person name="Fukuda M."/>
            <person name="Davies J.E."/>
            <person name="Mohn W.W."/>
            <person name="Eltis L.D."/>
        </authorList>
    </citation>
    <scope>NUCLEOTIDE SEQUENCE [LARGE SCALE GENOMIC DNA]</scope>
    <source>
        <strain evidence="2">RHA1</strain>
    </source>
</reference>
<evidence type="ECO:0000313" key="2">
    <source>
        <dbReference type="Proteomes" id="UP000008710"/>
    </source>
</evidence>
<proteinExistence type="predicted"/>
<sequence>MTRGPEVSSWDDKIASQAQAIEPMDDFEAIPLEGPGRWAHPYEGVTLYTNDDNILFPESDGTPAANGARSLLLQALDKAFQAGESATSAFDRLRNGAPVTTGDLSELA</sequence>
<evidence type="ECO:0000313" key="1">
    <source>
        <dbReference type="EMBL" id="ABG98334.1"/>
    </source>
</evidence>
<accession>Q0S2A2</accession>
<name>Q0S2A2_RHOJR</name>
<dbReference type="EMBL" id="CP000431">
    <property type="protein sequence ID" value="ABG98334.1"/>
    <property type="molecule type" value="Genomic_DNA"/>
</dbReference>
<dbReference type="KEGG" id="rha:RHA1_ro06561"/>
<dbReference type="AlphaFoldDB" id="Q0S2A2"/>
<dbReference type="OrthoDB" id="4775027at2"/>